<protein>
    <recommendedName>
        <fullName evidence="1">DUF6900 domain-containing protein</fullName>
    </recommendedName>
</protein>
<dbReference type="AlphaFoldDB" id="A0A1G6T2F6"/>
<reference evidence="2 3" key="1">
    <citation type="submission" date="2016-10" db="EMBL/GenBank/DDBJ databases">
        <authorList>
            <person name="de Groot N.N."/>
        </authorList>
    </citation>
    <scope>NUCLEOTIDE SEQUENCE [LARGE SCALE GENOMIC DNA]</scope>
    <source>
        <strain evidence="2 3">DSM 16957</strain>
    </source>
</reference>
<evidence type="ECO:0000313" key="2">
    <source>
        <dbReference type="EMBL" id="SDD22667.1"/>
    </source>
</evidence>
<name>A0A1G6T2F6_9GAMM</name>
<sequence length="68" mass="7785">MTANQLFTRIAQTHLSIETLETRHRDSLDFHDVGVWCLRDALQAAYEAGIAEGRRQAGRMQKQDEAKQ</sequence>
<dbReference type="Pfam" id="PF21841">
    <property type="entry name" value="DUF6900"/>
    <property type="match status" value="1"/>
</dbReference>
<evidence type="ECO:0000313" key="3">
    <source>
        <dbReference type="Proteomes" id="UP000199603"/>
    </source>
</evidence>
<organism evidence="2 3">
    <name type="scientific">Aquimonas voraii</name>
    <dbReference type="NCBI Taxonomy" id="265719"/>
    <lineage>
        <taxon>Bacteria</taxon>
        <taxon>Pseudomonadati</taxon>
        <taxon>Pseudomonadota</taxon>
        <taxon>Gammaproteobacteria</taxon>
        <taxon>Lysobacterales</taxon>
        <taxon>Lysobacteraceae</taxon>
        <taxon>Aquimonas</taxon>
    </lineage>
</organism>
<evidence type="ECO:0000259" key="1">
    <source>
        <dbReference type="Pfam" id="PF21841"/>
    </source>
</evidence>
<dbReference type="OrthoDB" id="7067229at2"/>
<feature type="domain" description="DUF6900" evidence="1">
    <location>
        <begin position="4"/>
        <end position="52"/>
    </location>
</feature>
<dbReference type="InterPro" id="IPR054195">
    <property type="entry name" value="DUF6900"/>
</dbReference>
<dbReference type="RefSeq" id="WP_091239130.1">
    <property type="nucleotide sequence ID" value="NZ_FNAG01000001.1"/>
</dbReference>
<dbReference type="STRING" id="265719.SAMN04488509_101816"/>
<proteinExistence type="predicted"/>
<dbReference type="Proteomes" id="UP000199603">
    <property type="component" value="Unassembled WGS sequence"/>
</dbReference>
<keyword evidence="3" id="KW-1185">Reference proteome</keyword>
<gene>
    <name evidence="2" type="ORF">SAMN04488509_101816</name>
</gene>
<accession>A0A1G6T2F6</accession>
<dbReference type="EMBL" id="FNAG01000001">
    <property type="protein sequence ID" value="SDD22667.1"/>
    <property type="molecule type" value="Genomic_DNA"/>
</dbReference>